<comment type="caution">
    <text evidence="2">The sequence shown here is derived from an EMBL/GenBank/DDBJ whole genome shotgun (WGS) entry which is preliminary data.</text>
</comment>
<protein>
    <submittedName>
        <fullName evidence="2">DinB family protein</fullName>
    </submittedName>
</protein>
<dbReference type="Gene3D" id="1.20.120.450">
    <property type="entry name" value="dinb family like domain"/>
    <property type="match status" value="1"/>
</dbReference>
<dbReference type="AlphaFoldDB" id="A0AAE4ZB26"/>
<dbReference type="InterPro" id="IPR024775">
    <property type="entry name" value="DinB-like"/>
</dbReference>
<sequence length="172" mass="20134">MWQQIPWIERKFSFDFPTGLYPEIIVRLAGTPARLREFTAELPSRTLVKRQDDSWSIQENVGHLLDLEDLFDGRLDDYQSGSDELRPADMSNRATEAAGHNDRPIEELLREFRRRREAIVERLEGLPPEAFGRSAFHARLSLQKRLVDTCYFFAEHDDHHIARIVDLIHEHA</sequence>
<dbReference type="SUPFAM" id="SSF109854">
    <property type="entry name" value="DinB/YfiT-like putative metalloenzymes"/>
    <property type="match status" value="1"/>
</dbReference>
<evidence type="ECO:0000259" key="1">
    <source>
        <dbReference type="Pfam" id="PF12867"/>
    </source>
</evidence>
<reference evidence="2 3" key="1">
    <citation type="submission" date="2020-01" db="EMBL/GenBank/DDBJ databases">
        <title>Genomes assembled from Gulf of Kutch pelagic sediment metagenomes.</title>
        <authorList>
            <person name="Chandrashekar M."/>
            <person name="Mahajan M.S."/>
            <person name="Dave K.J."/>
            <person name="Vatsa P."/>
            <person name="Nathani N.M."/>
        </authorList>
    </citation>
    <scope>NUCLEOTIDE SEQUENCE [LARGE SCALE GENOMIC DNA]</scope>
    <source>
        <strain evidence="2">KS3-K002</strain>
    </source>
</reference>
<accession>A0AAE4ZB26</accession>
<gene>
    <name evidence="2" type="ORF">GWO12_06995</name>
</gene>
<feature type="domain" description="DinB-like" evidence="1">
    <location>
        <begin position="28"/>
        <end position="162"/>
    </location>
</feature>
<evidence type="ECO:0000313" key="2">
    <source>
        <dbReference type="EMBL" id="NIR74846.1"/>
    </source>
</evidence>
<name>A0AAE4ZB26_9BACT</name>
<organism evidence="2 3">
    <name type="scientific">Candidatus Kutchimonas denitrificans</name>
    <dbReference type="NCBI Taxonomy" id="3056748"/>
    <lineage>
        <taxon>Bacteria</taxon>
        <taxon>Pseudomonadati</taxon>
        <taxon>Gemmatimonadota</taxon>
        <taxon>Gemmatimonadia</taxon>
        <taxon>Candidatus Palauibacterales</taxon>
        <taxon>Candidatus Palauibacteraceae</taxon>
        <taxon>Candidatus Kutchimonas</taxon>
    </lineage>
</organism>
<proteinExistence type="predicted"/>
<evidence type="ECO:0000313" key="3">
    <source>
        <dbReference type="Proteomes" id="UP000702544"/>
    </source>
</evidence>
<dbReference type="Proteomes" id="UP000702544">
    <property type="component" value="Unassembled WGS sequence"/>
</dbReference>
<dbReference type="Pfam" id="PF12867">
    <property type="entry name" value="DinB_2"/>
    <property type="match status" value="1"/>
</dbReference>
<dbReference type="EMBL" id="JAACAK010000049">
    <property type="protein sequence ID" value="NIR74846.1"/>
    <property type="molecule type" value="Genomic_DNA"/>
</dbReference>
<dbReference type="InterPro" id="IPR034660">
    <property type="entry name" value="DinB/YfiT-like"/>
</dbReference>